<evidence type="ECO:0000313" key="5">
    <source>
        <dbReference type="EMBL" id="KDN63738.1"/>
    </source>
</evidence>
<dbReference type="InterPro" id="IPR007219">
    <property type="entry name" value="XnlR_reg_dom"/>
</dbReference>
<feature type="region of interest" description="Disordered" evidence="3">
    <location>
        <begin position="202"/>
        <end position="229"/>
    </location>
</feature>
<dbReference type="CDD" id="cd12148">
    <property type="entry name" value="fungal_TF_MHR"/>
    <property type="match status" value="1"/>
</dbReference>
<dbReference type="Proteomes" id="UP000027238">
    <property type="component" value="Unassembled WGS sequence"/>
</dbReference>
<gene>
    <name evidence="5" type="ORF">CSUB01_03201</name>
</gene>
<dbReference type="GO" id="GO:0006351">
    <property type="term" value="P:DNA-templated transcription"/>
    <property type="evidence" value="ECO:0007669"/>
    <property type="project" value="InterPro"/>
</dbReference>
<proteinExistence type="predicted"/>
<name>A0A066X3P6_COLSU</name>
<dbReference type="EMBL" id="JMSE01001200">
    <property type="protein sequence ID" value="KDN63738.1"/>
    <property type="molecule type" value="Genomic_DNA"/>
</dbReference>
<protein>
    <submittedName>
        <fullName evidence="5">Putative fungal specific transcription factor domain-containing protein</fullName>
    </submittedName>
</protein>
<dbReference type="InterPro" id="IPR050613">
    <property type="entry name" value="Sec_Metabolite_Reg"/>
</dbReference>
<evidence type="ECO:0000256" key="1">
    <source>
        <dbReference type="ARBA" id="ARBA00004123"/>
    </source>
</evidence>
<dbReference type="Pfam" id="PF04082">
    <property type="entry name" value="Fungal_trans"/>
    <property type="match status" value="1"/>
</dbReference>
<dbReference type="GO" id="GO:0008270">
    <property type="term" value="F:zinc ion binding"/>
    <property type="evidence" value="ECO:0007669"/>
    <property type="project" value="InterPro"/>
</dbReference>
<comment type="subcellular location">
    <subcellularLocation>
        <location evidence="1">Nucleus</location>
    </subcellularLocation>
</comment>
<accession>A0A066X3P6</accession>
<dbReference type="SMART" id="SM00906">
    <property type="entry name" value="Fungal_trans"/>
    <property type="match status" value="1"/>
</dbReference>
<dbReference type="GO" id="GO:0003677">
    <property type="term" value="F:DNA binding"/>
    <property type="evidence" value="ECO:0007669"/>
    <property type="project" value="InterPro"/>
</dbReference>
<keyword evidence="6" id="KW-1185">Reference proteome</keyword>
<sequence>MPSSSINLIFGQQRLEPLSMLYPSAVQSFRLWQVFMSNVHPLTKVLHGPSVQEELLRSLAEPSLTDGPTEALIFSIYLIAVVSLTDAECRDLLGKTKEKHLARYRHATEAALSRVDFLRSTDLKVLQAFTLYLLSLRYLCDQDILWLLTGLATRMGQRMGLHRESSLRDLPPFEAELRRRVWWQIVILDCRAAQLTGAALGPETRLRGDTNPPASVNDGDLVPSMSSLPRPSPVPTEMVFCSVRIEIGVWMVRDKCLPGQSTTPGDKTKLLRSIDELESRLEERYLRHIDADIPLNLLTTHLARSAVCQLRLSVYHPIRHPEEAASGSSPEQLDMILRNSLEVVRYDIAAHASSSLQRYAWHVSNFFPFETFVLLVGTLSRRPASPVADAAWCVIDRVYEHHPRFASDTGDPLYWALGSLTLKAWDRRVSCVKAGGLEALAEPPCVRELARRRAAPCRGSQSAKETSTATDSTDPAKPQGMQKMSDLTEYDGCGLGTSQPALLQGDSATVDAAGDEMLYINDDMDLDWGFWQELLDNNAQVARDAQETYPFSSFMSRP</sequence>
<feature type="region of interest" description="Disordered" evidence="3">
    <location>
        <begin position="456"/>
        <end position="482"/>
    </location>
</feature>
<comment type="caution">
    <text evidence="5">The sequence shown here is derived from an EMBL/GenBank/DDBJ whole genome shotgun (WGS) entry which is preliminary data.</text>
</comment>
<dbReference type="eggNOG" id="ENOG502QYWX">
    <property type="taxonomic scope" value="Eukaryota"/>
</dbReference>
<reference evidence="6" key="1">
    <citation type="journal article" date="2014" name="Genome Announc.">
        <title>Draft genome sequence of Colletotrichum sublineola, a destructive pathogen of cultivated sorghum.</title>
        <authorList>
            <person name="Baroncelli R."/>
            <person name="Sanz-Martin J.M."/>
            <person name="Rech G.E."/>
            <person name="Sukno S.A."/>
            <person name="Thon M.R."/>
        </authorList>
    </citation>
    <scope>NUCLEOTIDE SEQUENCE [LARGE SCALE GENOMIC DNA]</scope>
    <source>
        <strain evidence="6">TX430BB</strain>
    </source>
</reference>
<evidence type="ECO:0000313" key="6">
    <source>
        <dbReference type="Proteomes" id="UP000027238"/>
    </source>
</evidence>
<keyword evidence="2" id="KW-0539">Nucleus</keyword>
<dbReference type="HOGENOM" id="CLU_004083_5_3_1"/>
<evidence type="ECO:0000259" key="4">
    <source>
        <dbReference type="SMART" id="SM00906"/>
    </source>
</evidence>
<feature type="domain" description="Xylanolytic transcriptional activator regulatory" evidence="4">
    <location>
        <begin position="145"/>
        <end position="219"/>
    </location>
</feature>
<dbReference type="GO" id="GO:0005634">
    <property type="term" value="C:nucleus"/>
    <property type="evidence" value="ECO:0007669"/>
    <property type="project" value="UniProtKB-SubCell"/>
</dbReference>
<feature type="compositionally biased region" description="Polar residues" evidence="3">
    <location>
        <begin position="459"/>
        <end position="473"/>
    </location>
</feature>
<dbReference type="OrthoDB" id="435881at2759"/>
<dbReference type="PANTHER" id="PTHR31001">
    <property type="entry name" value="UNCHARACTERIZED TRANSCRIPTIONAL REGULATORY PROTEIN"/>
    <property type="match status" value="1"/>
</dbReference>
<evidence type="ECO:0000256" key="2">
    <source>
        <dbReference type="ARBA" id="ARBA00023242"/>
    </source>
</evidence>
<organism evidence="5 6">
    <name type="scientific">Colletotrichum sublineola</name>
    <name type="common">Sorghum anthracnose fungus</name>
    <dbReference type="NCBI Taxonomy" id="1173701"/>
    <lineage>
        <taxon>Eukaryota</taxon>
        <taxon>Fungi</taxon>
        <taxon>Dikarya</taxon>
        <taxon>Ascomycota</taxon>
        <taxon>Pezizomycotina</taxon>
        <taxon>Sordariomycetes</taxon>
        <taxon>Hypocreomycetidae</taxon>
        <taxon>Glomerellales</taxon>
        <taxon>Glomerellaceae</taxon>
        <taxon>Colletotrichum</taxon>
        <taxon>Colletotrichum graminicola species complex</taxon>
    </lineage>
</organism>
<dbReference type="STRING" id="1173701.A0A066X3P6"/>
<evidence type="ECO:0000256" key="3">
    <source>
        <dbReference type="SAM" id="MobiDB-lite"/>
    </source>
</evidence>
<dbReference type="OMA" id="WHVSNFF"/>
<dbReference type="AlphaFoldDB" id="A0A066X3P6"/>
<dbReference type="PANTHER" id="PTHR31001:SF85">
    <property type="entry name" value="ZN(II)2CYS6 TRANSCRIPTION FACTOR (EUROFUNG)"/>
    <property type="match status" value="1"/>
</dbReference>